<name>A0A485M5Y9_9ZZZZ</name>
<dbReference type="EMBL" id="CAADRM010000145">
    <property type="protein sequence ID" value="VFU18172.1"/>
    <property type="molecule type" value="Genomic_DNA"/>
</dbReference>
<proteinExistence type="predicted"/>
<gene>
    <name evidence="1" type="ORF">SCFA_780011</name>
</gene>
<accession>A0A485M5Y9</accession>
<reference evidence="1" key="1">
    <citation type="submission" date="2019-03" db="EMBL/GenBank/DDBJ databases">
        <authorList>
            <person name="Hao L."/>
        </authorList>
    </citation>
    <scope>NUCLEOTIDE SEQUENCE</scope>
</reference>
<protein>
    <submittedName>
        <fullName evidence="1">Uncharacterized protein</fullName>
    </submittedName>
</protein>
<dbReference type="AlphaFoldDB" id="A0A485M5Y9"/>
<sequence length="59" mass="6576">MPGMKETDNCKMCIRTVGLKGTPKQDQIVWMCPQCSKTVGKLTGDLSVETWRFLTGNVL</sequence>
<evidence type="ECO:0000313" key="1">
    <source>
        <dbReference type="EMBL" id="VFU18172.1"/>
    </source>
</evidence>
<organism evidence="1">
    <name type="scientific">anaerobic digester metagenome</name>
    <dbReference type="NCBI Taxonomy" id="1263854"/>
    <lineage>
        <taxon>unclassified sequences</taxon>
        <taxon>metagenomes</taxon>
        <taxon>ecological metagenomes</taxon>
    </lineage>
</organism>